<name>A0A9N9D7I1_9GLOM</name>
<organism evidence="2 3">
    <name type="scientific">Diversispora eburnea</name>
    <dbReference type="NCBI Taxonomy" id="1213867"/>
    <lineage>
        <taxon>Eukaryota</taxon>
        <taxon>Fungi</taxon>
        <taxon>Fungi incertae sedis</taxon>
        <taxon>Mucoromycota</taxon>
        <taxon>Glomeromycotina</taxon>
        <taxon>Glomeromycetes</taxon>
        <taxon>Diversisporales</taxon>
        <taxon>Diversisporaceae</taxon>
        <taxon>Diversispora</taxon>
    </lineage>
</organism>
<gene>
    <name evidence="2" type="ORF">DEBURN_LOCUS10554</name>
</gene>
<feature type="non-terminal residue" evidence="2">
    <location>
        <position position="508"/>
    </location>
</feature>
<accession>A0A9N9D7I1</accession>
<dbReference type="AlphaFoldDB" id="A0A9N9D7I1"/>
<sequence length="508" mass="58510">MSASSSTGPARTTRSSVRKNPIQIVKDPIIKKKVAKNSSKPKQINSNTMEEIHETEESQDMIYENQPEVIILSKDKGKNKEITTEQNVPFDKQSLENNPLGGNVDESEWTQTENSHHPDWRQKFNTKKYKIWTYASRIPGKNIGKKIEHVKKTLRQETELILVRSENNGKDKMISVLFDNKEKMQKAKKINVSENVELPAYMHAAQVYKSRPFNDNNKGVKLWDIPLGVKHNELKIELENLYGTIVHLRLIPTGMWQFAVVIFENEESEKNLLQQWSIIIGEDSFHVTSTDCNYNQLMERGKYAAQIINLPFGITAREIIPNIMTIKALTCYIPRTRNYRRKGEAIISNYDHQEEMDEDDDIPKDNNDPSIETTNVEPDKTDKLLNVVENIGQRISSLEDSLHSSKNNNRSHRIESWGSPSNQYDTIIDNTKTYHTWWTSKETQGSGSGVGIMVYSDIAQHVYKIDRFKARAICLYLSFNGKCTVQLIATYAPTQQLKYRNEIKELNK</sequence>
<evidence type="ECO:0000313" key="3">
    <source>
        <dbReference type="Proteomes" id="UP000789706"/>
    </source>
</evidence>
<evidence type="ECO:0000313" key="2">
    <source>
        <dbReference type="EMBL" id="CAG8625608.1"/>
    </source>
</evidence>
<reference evidence="2" key="1">
    <citation type="submission" date="2021-06" db="EMBL/GenBank/DDBJ databases">
        <authorList>
            <person name="Kallberg Y."/>
            <person name="Tangrot J."/>
            <person name="Rosling A."/>
        </authorList>
    </citation>
    <scope>NUCLEOTIDE SEQUENCE</scope>
    <source>
        <strain evidence="2">AZ414A</strain>
    </source>
</reference>
<keyword evidence="3" id="KW-1185">Reference proteome</keyword>
<feature type="region of interest" description="Disordered" evidence="1">
    <location>
        <begin position="400"/>
        <end position="419"/>
    </location>
</feature>
<comment type="caution">
    <text evidence="2">The sequence shown here is derived from an EMBL/GenBank/DDBJ whole genome shotgun (WGS) entry which is preliminary data.</text>
</comment>
<feature type="region of interest" description="Disordered" evidence="1">
    <location>
        <begin position="1"/>
        <end position="54"/>
    </location>
</feature>
<proteinExistence type="predicted"/>
<feature type="compositionally biased region" description="Polar residues" evidence="1">
    <location>
        <begin position="1"/>
        <end position="15"/>
    </location>
</feature>
<protein>
    <submittedName>
        <fullName evidence="2">10749_t:CDS:1</fullName>
    </submittedName>
</protein>
<dbReference type="OrthoDB" id="2494585at2759"/>
<evidence type="ECO:0000256" key="1">
    <source>
        <dbReference type="SAM" id="MobiDB-lite"/>
    </source>
</evidence>
<feature type="region of interest" description="Disordered" evidence="1">
    <location>
        <begin position="353"/>
        <end position="376"/>
    </location>
</feature>
<dbReference type="Proteomes" id="UP000789706">
    <property type="component" value="Unassembled WGS sequence"/>
</dbReference>
<dbReference type="EMBL" id="CAJVPK010003292">
    <property type="protein sequence ID" value="CAG8625608.1"/>
    <property type="molecule type" value="Genomic_DNA"/>
</dbReference>